<dbReference type="PANTHER" id="PTHR14017:SF1">
    <property type="entry name" value="LD02225P"/>
    <property type="match status" value="1"/>
</dbReference>
<feature type="compositionally biased region" description="Low complexity" evidence="10">
    <location>
        <begin position="1085"/>
        <end position="1102"/>
    </location>
</feature>
<feature type="compositionally biased region" description="Polar residues" evidence="10">
    <location>
        <begin position="595"/>
        <end position="627"/>
    </location>
</feature>
<feature type="repeat" description="TPR" evidence="9">
    <location>
        <begin position="107"/>
        <end position="140"/>
    </location>
</feature>
<sequence>MATPVASYGSMHSAASAPPPPPLSMSQSGSAPPQQGPSVAQILTLGHERNHAADQVAHHPRIESLVKLGKEAEATWLQIGRTAEAVGDPERAVASYEAALRHNAFSLVALSQIAAICRSKEEFKKAAEYFGRALAIAPESGDIWGALGHCFLMIDDLKKAYCSYQQALYYMPNPQVSEASNSEPHLYCGPTTEADHISCFTIMVPCEQEPKLWYGIGILYDRYGSLENAEDAFASVIRLDPSFEKANEIFFRLGIIYKQQRKSQQSLEVSQPKAQTSALELALKWCSTFCLAQCFRYILTNPPHPLTEIDIWFQIGHVYEQQKDLNAAKESYERVLAENPSHAKVLQQLGGLYHRSRASFYNPEVSVQILLKSLESDPNDPFSWYLLGRAYMTVNNFSKAYEAYQQAVYRDGKNPAFWCSIGVLYYNITQYHDALDAYSRAIRIHPYLAEVWFNLGALYESCNDQMTDAIDAYQRTLQLDPGNTIVSTRLREIRAHQETGSPLGTPPEPKDISPSSLSWSYATGSGGAPTQIAQAGLGPDLSPSLSRANGHGPGSPHNGRFDGPPPTNGARPLSTDPHRDDRRRASGHGGHQSPAHGNTSPRSTHRLSGSSQSQLPQMKSNHDTSPSADMASQHRRRSPPSPRFRLNGAECNTPGHYPNISSHPYGRASEHESMEWERARAAPPTNGRGSAQGSHPHPYPAHHAPPPPPPQHPRGSPPIPPMSREPAAYDRQTARSPSSARADERGPGYPTPYGYAPYPPAHPAASNDRSRYPPFGGMDDRSRGAPRPTSAGSPRGAPSSAAASLSPTAPPSTEKRGATPASSNAGSKGGNRRDEPTSSAFSTTPSGKKEGTPSSGGRGRKSDTGVTVKKERKSAGPKSATESTKGGRKAHSSAGSTASSPTVASPISASASTISTATPLAPVVPVAPVAPTREIDDDYDEGVDALMGLSRSVPSSAAPASEKEITTDEEAQASLNPRKRAFDEMIPASESTIGPETKKTKPEDAPAMPAMKASPPPPTAASNDAPMNEEVDELAPTPALASAAESRQPAAPAVAAAAVEVEVDELATPPPSAAVAEPEPEDVPASEPTEPVKPATPAEAPAPTKPEVRTPPQPTEDVDMAESSPNAKPEAKATVPEPASAAPVAAAEAALTDKMKR</sequence>
<evidence type="ECO:0000256" key="8">
    <source>
        <dbReference type="ARBA" id="ARBA00061082"/>
    </source>
</evidence>
<organism evidence="11 12">
    <name type="scientific">Microbotryum intermedium</name>
    <dbReference type="NCBI Taxonomy" id="269621"/>
    <lineage>
        <taxon>Eukaryota</taxon>
        <taxon>Fungi</taxon>
        <taxon>Dikarya</taxon>
        <taxon>Basidiomycota</taxon>
        <taxon>Pucciniomycotina</taxon>
        <taxon>Microbotryomycetes</taxon>
        <taxon>Microbotryales</taxon>
        <taxon>Microbotryaceae</taxon>
        <taxon>Microbotryum</taxon>
    </lineage>
</organism>
<feature type="compositionally biased region" description="Polar residues" evidence="10">
    <location>
        <begin position="513"/>
        <end position="523"/>
    </location>
</feature>
<dbReference type="GO" id="GO:0005634">
    <property type="term" value="C:nucleus"/>
    <property type="evidence" value="ECO:0007669"/>
    <property type="project" value="UniProtKB-SubCell"/>
</dbReference>
<feature type="compositionally biased region" description="Pro residues" evidence="10">
    <location>
        <begin position="697"/>
        <end position="723"/>
    </location>
</feature>
<evidence type="ECO:0000256" key="2">
    <source>
        <dbReference type="ARBA" id="ARBA00022491"/>
    </source>
</evidence>
<dbReference type="InterPro" id="IPR011990">
    <property type="entry name" value="TPR-like_helical_dom_sf"/>
</dbReference>
<reference evidence="12" key="1">
    <citation type="submission" date="2016-09" db="EMBL/GenBank/DDBJ databases">
        <authorList>
            <person name="Jeantristanb JTB J.-T."/>
            <person name="Ricardo R."/>
        </authorList>
    </citation>
    <scope>NUCLEOTIDE SEQUENCE [LARGE SCALE GENOMIC DNA]</scope>
</reference>
<name>A0A238FJS4_9BASI</name>
<dbReference type="AlphaFoldDB" id="A0A238FJS4"/>
<dbReference type="InterPro" id="IPR051630">
    <property type="entry name" value="Corepressor-Demethylase"/>
</dbReference>
<dbReference type="SMART" id="SM00028">
    <property type="entry name" value="TPR"/>
    <property type="match status" value="8"/>
</dbReference>
<gene>
    <name evidence="11" type="ORF">BQ2448_2914</name>
</gene>
<evidence type="ECO:0000256" key="1">
    <source>
        <dbReference type="ARBA" id="ARBA00004123"/>
    </source>
</evidence>
<keyword evidence="2" id="KW-0678">Repressor</keyword>
<dbReference type="InterPro" id="IPR019734">
    <property type="entry name" value="TPR_rpt"/>
</dbReference>
<evidence type="ECO:0000313" key="11">
    <source>
        <dbReference type="EMBL" id="SCV71326.1"/>
    </source>
</evidence>
<dbReference type="EMBL" id="FMSP01000007">
    <property type="protein sequence ID" value="SCV71326.1"/>
    <property type="molecule type" value="Genomic_DNA"/>
</dbReference>
<dbReference type="Gene3D" id="1.25.40.10">
    <property type="entry name" value="Tetratricopeptide repeat domain"/>
    <property type="match status" value="4"/>
</dbReference>
<keyword evidence="4 9" id="KW-0802">TPR repeat</keyword>
<dbReference type="GO" id="GO:0017053">
    <property type="term" value="C:transcription repressor complex"/>
    <property type="evidence" value="ECO:0007669"/>
    <property type="project" value="UniProtKB-ARBA"/>
</dbReference>
<evidence type="ECO:0000256" key="3">
    <source>
        <dbReference type="ARBA" id="ARBA00022737"/>
    </source>
</evidence>
<dbReference type="Pfam" id="PF13432">
    <property type="entry name" value="TPR_16"/>
    <property type="match status" value="2"/>
</dbReference>
<evidence type="ECO:0000256" key="6">
    <source>
        <dbReference type="ARBA" id="ARBA00023163"/>
    </source>
</evidence>
<dbReference type="PROSITE" id="PS50005">
    <property type="entry name" value="TPR"/>
    <property type="match status" value="6"/>
</dbReference>
<dbReference type="Pfam" id="PF13181">
    <property type="entry name" value="TPR_8"/>
    <property type="match status" value="1"/>
</dbReference>
<dbReference type="GO" id="GO:0000978">
    <property type="term" value="F:RNA polymerase II cis-regulatory region sequence-specific DNA binding"/>
    <property type="evidence" value="ECO:0007669"/>
    <property type="project" value="TreeGrafter"/>
</dbReference>
<accession>A0A238FJS4</accession>
<evidence type="ECO:0000256" key="5">
    <source>
        <dbReference type="ARBA" id="ARBA00023015"/>
    </source>
</evidence>
<evidence type="ECO:0000256" key="4">
    <source>
        <dbReference type="ARBA" id="ARBA00022803"/>
    </source>
</evidence>
<proteinExistence type="inferred from homology"/>
<keyword evidence="12" id="KW-1185">Reference proteome</keyword>
<dbReference type="Proteomes" id="UP000198372">
    <property type="component" value="Unassembled WGS sequence"/>
</dbReference>
<dbReference type="PANTHER" id="PTHR14017">
    <property type="entry name" value="LYSINE-SPECIFIC DEMETHYLASE"/>
    <property type="match status" value="1"/>
</dbReference>
<feature type="compositionally biased region" description="Low complexity" evidence="10">
    <location>
        <begin position="1039"/>
        <end position="1060"/>
    </location>
</feature>
<feature type="repeat" description="TPR" evidence="9">
    <location>
        <begin position="309"/>
        <end position="342"/>
    </location>
</feature>
<protein>
    <submittedName>
        <fullName evidence="11">BQ2448_2914 protein</fullName>
    </submittedName>
</protein>
<dbReference type="OrthoDB" id="418911at2759"/>
<feature type="region of interest" description="Disordered" evidence="10">
    <location>
        <begin position="1"/>
        <end position="38"/>
    </location>
</feature>
<keyword evidence="3" id="KW-0677">Repeat</keyword>
<evidence type="ECO:0000313" key="12">
    <source>
        <dbReference type="Proteomes" id="UP000198372"/>
    </source>
</evidence>
<dbReference type="SUPFAM" id="SSF48452">
    <property type="entry name" value="TPR-like"/>
    <property type="match status" value="2"/>
</dbReference>
<feature type="compositionally biased region" description="Low complexity" evidence="10">
    <location>
        <begin position="892"/>
        <end position="925"/>
    </location>
</feature>
<feature type="compositionally biased region" description="Low complexity" evidence="10">
    <location>
        <begin position="747"/>
        <end position="756"/>
    </location>
</feature>
<comment type="subcellular location">
    <subcellularLocation>
        <location evidence="1">Nucleus</location>
    </subcellularLocation>
</comment>
<feature type="region of interest" description="Disordered" evidence="10">
    <location>
        <begin position="497"/>
        <end position="925"/>
    </location>
</feature>
<feature type="compositionally biased region" description="Basic and acidic residues" evidence="10">
    <location>
        <begin position="668"/>
        <end position="680"/>
    </location>
</feature>
<feature type="region of interest" description="Disordered" evidence="10">
    <location>
        <begin position="950"/>
        <end position="1157"/>
    </location>
</feature>
<comment type="similarity">
    <text evidence="8">Belongs to the CYC8/SSN6 family.</text>
</comment>
<feature type="repeat" description="TPR" evidence="9">
    <location>
        <begin position="210"/>
        <end position="243"/>
    </location>
</feature>
<feature type="repeat" description="TPR" evidence="9">
    <location>
        <begin position="415"/>
        <end position="448"/>
    </location>
</feature>
<dbReference type="GO" id="GO:0031490">
    <property type="term" value="F:chromatin DNA binding"/>
    <property type="evidence" value="ECO:0007669"/>
    <property type="project" value="TreeGrafter"/>
</dbReference>
<evidence type="ECO:0000256" key="7">
    <source>
        <dbReference type="ARBA" id="ARBA00023242"/>
    </source>
</evidence>
<evidence type="ECO:0000256" key="9">
    <source>
        <dbReference type="PROSITE-ProRule" id="PRU00339"/>
    </source>
</evidence>
<feature type="repeat" description="TPR" evidence="9">
    <location>
        <begin position="141"/>
        <end position="174"/>
    </location>
</feature>
<evidence type="ECO:0000256" key="10">
    <source>
        <dbReference type="SAM" id="MobiDB-lite"/>
    </source>
</evidence>
<feature type="repeat" description="TPR" evidence="9">
    <location>
        <begin position="381"/>
        <end position="414"/>
    </location>
</feature>
<dbReference type="GO" id="GO:0010468">
    <property type="term" value="P:regulation of gene expression"/>
    <property type="evidence" value="ECO:0007669"/>
    <property type="project" value="TreeGrafter"/>
</dbReference>
<keyword evidence="7" id="KW-0539">Nucleus</keyword>
<feature type="compositionally biased region" description="Polar residues" evidence="10">
    <location>
        <begin position="837"/>
        <end position="846"/>
    </location>
</feature>
<keyword evidence="6" id="KW-0804">Transcription</keyword>
<dbReference type="FunFam" id="1.25.40.10:FF:000078">
    <property type="entry name" value="Transcriptional corepressor Cyc8"/>
    <property type="match status" value="1"/>
</dbReference>
<feature type="compositionally biased region" description="Low complexity" evidence="10">
    <location>
        <begin position="1133"/>
        <end position="1150"/>
    </location>
</feature>
<dbReference type="STRING" id="269621.A0A238FJS4"/>
<keyword evidence="5" id="KW-0805">Transcription regulation</keyword>
<feature type="compositionally biased region" description="Low complexity" evidence="10">
    <location>
        <begin position="788"/>
        <end position="807"/>
    </location>
</feature>
<dbReference type="PROSITE" id="PS50293">
    <property type="entry name" value="TPR_REGION"/>
    <property type="match status" value="1"/>
</dbReference>